<reference evidence="1" key="1">
    <citation type="journal article" date="2023" name="Science">
        <title>Genome structures resolve the early diversification of teleost fishes.</title>
        <authorList>
            <person name="Parey E."/>
            <person name="Louis A."/>
            <person name="Montfort J."/>
            <person name="Bouchez O."/>
            <person name="Roques C."/>
            <person name="Iampietro C."/>
            <person name="Lluch J."/>
            <person name="Castinel A."/>
            <person name="Donnadieu C."/>
            <person name="Desvignes T."/>
            <person name="Floi Bucao C."/>
            <person name="Jouanno E."/>
            <person name="Wen M."/>
            <person name="Mejri S."/>
            <person name="Dirks R."/>
            <person name="Jansen H."/>
            <person name="Henkel C."/>
            <person name="Chen W.J."/>
            <person name="Zahm M."/>
            <person name="Cabau C."/>
            <person name="Klopp C."/>
            <person name="Thompson A.W."/>
            <person name="Robinson-Rechavi M."/>
            <person name="Braasch I."/>
            <person name="Lecointre G."/>
            <person name="Bobe J."/>
            <person name="Postlethwait J.H."/>
            <person name="Berthelot C."/>
            <person name="Roest Crollius H."/>
            <person name="Guiguen Y."/>
        </authorList>
    </citation>
    <scope>NUCLEOTIDE SEQUENCE</scope>
    <source>
        <strain evidence="1">WJC10195</strain>
    </source>
</reference>
<dbReference type="AlphaFoldDB" id="A0A9Q1E860"/>
<proteinExistence type="predicted"/>
<evidence type="ECO:0000313" key="2">
    <source>
        <dbReference type="Proteomes" id="UP001152622"/>
    </source>
</evidence>
<name>A0A9Q1E860_SYNKA</name>
<sequence length="293" mass="33379">MSVYAKTRKRSLVELLHEHGISISYDRVLEISAQLGDTTIKKYVADGIVCPPVLRRGLFTTAAMDNIDHNPTATTATTSFHGTSISVFQHPTKDDRGEEREQPRFGEERVKKVPKLPDSFTNIHPAFFAKKPSPPYGGVIDPDATLLRLQLGHEYEWLQKVTTIEGIDGEVNVTWSAHHASVKRSPPFETAYTDYCNETAGSSQDISSFETWCDSRKQQSPQFQFWYLVLSMELAILLLIRSFREANFILYCHSLAELIPYVFANNNVNYARWLPIHLRDMLTLEEKHPHVAQ</sequence>
<protein>
    <submittedName>
        <fullName evidence="1">Uncharacterized protein</fullName>
    </submittedName>
</protein>
<keyword evidence="2" id="KW-1185">Reference proteome</keyword>
<accession>A0A9Q1E860</accession>
<organism evidence="1 2">
    <name type="scientific">Synaphobranchus kaupii</name>
    <name type="common">Kaup's arrowtooth eel</name>
    <dbReference type="NCBI Taxonomy" id="118154"/>
    <lineage>
        <taxon>Eukaryota</taxon>
        <taxon>Metazoa</taxon>
        <taxon>Chordata</taxon>
        <taxon>Craniata</taxon>
        <taxon>Vertebrata</taxon>
        <taxon>Euteleostomi</taxon>
        <taxon>Actinopterygii</taxon>
        <taxon>Neopterygii</taxon>
        <taxon>Teleostei</taxon>
        <taxon>Anguilliformes</taxon>
        <taxon>Synaphobranchidae</taxon>
        <taxon>Synaphobranchus</taxon>
    </lineage>
</organism>
<gene>
    <name evidence="1" type="ORF">SKAU_G00412890</name>
</gene>
<dbReference type="Proteomes" id="UP001152622">
    <property type="component" value="Chromosome 22"/>
</dbReference>
<dbReference type="OrthoDB" id="8929632at2759"/>
<dbReference type="PANTHER" id="PTHR47018">
    <property type="entry name" value="CXC DOMAIN-CONTAINING PROTEIN-RELATED"/>
    <property type="match status" value="1"/>
</dbReference>
<comment type="caution">
    <text evidence="1">The sequence shown here is derived from an EMBL/GenBank/DDBJ whole genome shotgun (WGS) entry which is preliminary data.</text>
</comment>
<evidence type="ECO:0000313" key="1">
    <source>
        <dbReference type="EMBL" id="KAJ8333970.1"/>
    </source>
</evidence>
<dbReference type="EMBL" id="JAINUF010000022">
    <property type="protein sequence ID" value="KAJ8333970.1"/>
    <property type="molecule type" value="Genomic_DNA"/>
</dbReference>
<dbReference type="PANTHER" id="PTHR47018:SF1">
    <property type="entry name" value="TESMIN_TSO1-LIKE CXC DOMAIN-CONTAINING PROTEIN"/>
    <property type="match status" value="1"/>
</dbReference>